<protein>
    <submittedName>
        <fullName evidence="3">Uncharacterized protein</fullName>
    </submittedName>
</protein>
<evidence type="ECO:0000256" key="2">
    <source>
        <dbReference type="SAM" id="SignalP"/>
    </source>
</evidence>
<feature type="compositionally biased region" description="Polar residues" evidence="1">
    <location>
        <begin position="24"/>
        <end position="39"/>
    </location>
</feature>
<name>A0ABN7AXN1_9HEMI</name>
<feature type="chain" id="PRO_5046062225" evidence="2">
    <location>
        <begin position="16"/>
        <end position="172"/>
    </location>
</feature>
<evidence type="ECO:0000313" key="4">
    <source>
        <dbReference type="Proteomes" id="UP001307889"/>
    </source>
</evidence>
<feature type="region of interest" description="Disordered" evidence="1">
    <location>
        <begin position="24"/>
        <end position="107"/>
    </location>
</feature>
<feature type="compositionally biased region" description="Acidic residues" evidence="1">
    <location>
        <begin position="72"/>
        <end position="82"/>
    </location>
</feature>
<evidence type="ECO:0000313" key="3">
    <source>
        <dbReference type="EMBL" id="BES96941.1"/>
    </source>
</evidence>
<keyword evidence="2" id="KW-0732">Signal</keyword>
<dbReference type="Proteomes" id="UP001307889">
    <property type="component" value="Chromosome 7"/>
</dbReference>
<proteinExistence type="predicted"/>
<evidence type="ECO:0000256" key="1">
    <source>
        <dbReference type="SAM" id="MobiDB-lite"/>
    </source>
</evidence>
<keyword evidence="4" id="KW-1185">Reference proteome</keyword>
<sequence>MRIFIILCLFGLSAGYRIDYNQNISPSSTGNSYGNQYDEQNSRDYDYGSSSEDDGENEGSFLDELNDHSELEEQDDDEDSQDDAPQAWNGPLAQPPGYQPNGAPLPVQDLPEVAAEKQRHLQLYAHGPHAAAVAAGQPPYGSPVYGGYATPWVPLIRHPVVNQYQAPVYSLG</sequence>
<dbReference type="EMBL" id="AP028915">
    <property type="protein sequence ID" value="BES96941.1"/>
    <property type="molecule type" value="Genomic_DNA"/>
</dbReference>
<reference evidence="3 4" key="1">
    <citation type="submission" date="2023-09" db="EMBL/GenBank/DDBJ databases">
        <title>Nesidiocoris tenuis whole genome shotgun sequence.</title>
        <authorList>
            <person name="Shibata T."/>
            <person name="Shimoda M."/>
            <person name="Kobayashi T."/>
            <person name="Uehara T."/>
        </authorList>
    </citation>
    <scope>NUCLEOTIDE SEQUENCE [LARGE SCALE GENOMIC DNA]</scope>
    <source>
        <strain evidence="3 4">Japan</strain>
    </source>
</reference>
<accession>A0ABN7AXN1</accession>
<organism evidence="3 4">
    <name type="scientific">Nesidiocoris tenuis</name>
    <dbReference type="NCBI Taxonomy" id="355587"/>
    <lineage>
        <taxon>Eukaryota</taxon>
        <taxon>Metazoa</taxon>
        <taxon>Ecdysozoa</taxon>
        <taxon>Arthropoda</taxon>
        <taxon>Hexapoda</taxon>
        <taxon>Insecta</taxon>
        <taxon>Pterygota</taxon>
        <taxon>Neoptera</taxon>
        <taxon>Paraneoptera</taxon>
        <taxon>Hemiptera</taxon>
        <taxon>Heteroptera</taxon>
        <taxon>Panheteroptera</taxon>
        <taxon>Cimicomorpha</taxon>
        <taxon>Miridae</taxon>
        <taxon>Dicyphina</taxon>
        <taxon>Nesidiocoris</taxon>
    </lineage>
</organism>
<gene>
    <name evidence="3" type="ORF">NTJ_09754</name>
</gene>
<feature type="signal peptide" evidence="2">
    <location>
        <begin position="1"/>
        <end position="15"/>
    </location>
</feature>